<reference evidence="6" key="2">
    <citation type="submission" date="2020-07" db="EMBL/GenBank/DDBJ databases">
        <authorList>
            <person name="Vera ALvarez R."/>
            <person name="Arias-Moreno D.M."/>
            <person name="Jimenez-Jacinto V."/>
            <person name="Jimenez-Bremont J.F."/>
            <person name="Swaminathan K."/>
            <person name="Moose S.P."/>
            <person name="Guerrero-Gonzalez M.L."/>
            <person name="Marino-Ramirez L."/>
            <person name="Landsman D."/>
            <person name="Rodriguez-Kessler M."/>
            <person name="Delgado-Sanchez P."/>
        </authorList>
    </citation>
    <scope>NUCLEOTIDE SEQUENCE</scope>
    <source>
        <tissue evidence="6">Cladode</tissue>
    </source>
</reference>
<feature type="domain" description="HTH myb-type" evidence="5">
    <location>
        <begin position="567"/>
        <end position="626"/>
    </location>
</feature>
<dbReference type="InterPro" id="IPR001005">
    <property type="entry name" value="SANT/Myb"/>
</dbReference>
<dbReference type="InterPro" id="IPR029071">
    <property type="entry name" value="Ubiquitin-like_domsf"/>
</dbReference>
<evidence type="ECO:0000256" key="1">
    <source>
        <dbReference type="ARBA" id="ARBA00004123"/>
    </source>
</evidence>
<dbReference type="InterPro" id="IPR057625">
    <property type="entry name" value="TPR1-6-like_ubiquitin"/>
</dbReference>
<evidence type="ECO:0000259" key="4">
    <source>
        <dbReference type="PROSITE" id="PS50090"/>
    </source>
</evidence>
<sequence>MLQKRLDYGFNGYQEPFIPRAARSARRRGPIQKKTEDSKMCAFDVLASIAGKLLLEGESLHANTGKDQVVEAEDVVMEELHCDGNAPKVDHRGTVEKPPLSLELGVQVPGGHFALKEDRSPSHDISSAPGPVITLSNCLEKDTSLNETDLHGNKSESCGHPAKSDGLSPVHIDASVEELGRGELLLGNGFLHDSDDAMFLDEKSAALVSTDGSVQQALEQEKCPYGSCFPSKGNNIEIVSRDDDEKSSGCTQPSVMKTTRSPARIGDRRIRKLLASKHWRVSPKVKDGDFSDTGLHCVYRSRKNGYKRQRSQRIYPFKKRKFFRYSSLSNCDGGTGCKSAYNSSDMSIGKSSTCFGAAGHGVNGSSSYVAGQSAPFPSRESHAKLRIKSFRVPEFFIEMPETATIGSLKRTVMETITALLGGGLHVGVLVQGRKIRDDSRTLLQSGICHEGKVQSLGLTLEPNPSYTDPCVCSEDTSFLPSADVLEPTRCPPACTIHQGSSQLSADHPVTNVDNLIESDHDSTPFPSEMSSEKGTVDSKALVVLPEGPPQALSLVPALHKSMQSEIAQRRIRRPFSVAEVEALVQAVEKLGTGRWRDVKLRAFDNVKHRTYVDLKDKWKTLVHTARISPQQRRGEPVPQELLDRVLAAHAYWSQHQAKQQLKQQSDSCLL</sequence>
<dbReference type="Pfam" id="PF00249">
    <property type="entry name" value="Myb_DNA-binding"/>
    <property type="match status" value="1"/>
</dbReference>
<dbReference type="PROSITE" id="PS51294">
    <property type="entry name" value="HTH_MYB"/>
    <property type="match status" value="1"/>
</dbReference>
<dbReference type="EMBL" id="GISG01007541">
    <property type="protein sequence ID" value="MBA4615457.1"/>
    <property type="molecule type" value="Transcribed_RNA"/>
</dbReference>
<dbReference type="SUPFAM" id="SSF46689">
    <property type="entry name" value="Homeodomain-like"/>
    <property type="match status" value="1"/>
</dbReference>
<proteinExistence type="predicted"/>
<dbReference type="SMART" id="SM00717">
    <property type="entry name" value="SANT"/>
    <property type="match status" value="1"/>
</dbReference>
<dbReference type="CDD" id="cd11660">
    <property type="entry name" value="SANT_TRF"/>
    <property type="match status" value="1"/>
</dbReference>
<dbReference type="GO" id="GO:0005634">
    <property type="term" value="C:nucleus"/>
    <property type="evidence" value="ECO:0007669"/>
    <property type="project" value="UniProtKB-SubCell"/>
</dbReference>
<dbReference type="InterPro" id="IPR017930">
    <property type="entry name" value="Myb_dom"/>
</dbReference>
<keyword evidence="2" id="KW-0238">DNA-binding</keyword>
<evidence type="ECO:0000313" key="6">
    <source>
        <dbReference type="EMBL" id="MBA4615457.1"/>
    </source>
</evidence>
<dbReference type="Pfam" id="PF23603">
    <property type="entry name" value="Ubiquitin_TPR1"/>
    <property type="match status" value="1"/>
</dbReference>
<dbReference type="GO" id="GO:0042162">
    <property type="term" value="F:telomeric DNA binding"/>
    <property type="evidence" value="ECO:0007669"/>
    <property type="project" value="UniProtKB-ARBA"/>
</dbReference>
<evidence type="ECO:0000256" key="2">
    <source>
        <dbReference type="ARBA" id="ARBA00023125"/>
    </source>
</evidence>
<dbReference type="PROSITE" id="PS50090">
    <property type="entry name" value="MYB_LIKE"/>
    <property type="match status" value="1"/>
</dbReference>
<dbReference type="PANTHER" id="PTHR21717">
    <property type="entry name" value="TELOMERIC REPEAT BINDING PROTEIN"/>
    <property type="match status" value="1"/>
</dbReference>
<dbReference type="InterPro" id="IPR031105">
    <property type="entry name" value="TRP_plant"/>
</dbReference>
<dbReference type="PANTHER" id="PTHR21717:SF70">
    <property type="entry name" value="TELOMERE REPEAT-BINDING PROTEIN 2-RELATED"/>
    <property type="match status" value="1"/>
</dbReference>
<accession>A0A7C8YDE7</accession>
<dbReference type="InterPro" id="IPR009057">
    <property type="entry name" value="Homeodomain-like_sf"/>
</dbReference>
<dbReference type="SUPFAM" id="SSF54236">
    <property type="entry name" value="Ubiquitin-like"/>
    <property type="match status" value="1"/>
</dbReference>
<reference evidence="6" key="1">
    <citation type="journal article" date="2013" name="J. Plant Res.">
        <title>Effect of fungi and light on seed germination of three Opuntia species from semiarid lands of central Mexico.</title>
        <authorList>
            <person name="Delgado-Sanchez P."/>
            <person name="Jimenez-Bremont J.F."/>
            <person name="Guerrero-Gonzalez Mde L."/>
            <person name="Flores J."/>
        </authorList>
    </citation>
    <scope>NUCLEOTIDE SEQUENCE</scope>
    <source>
        <tissue evidence="6">Cladode</tissue>
    </source>
</reference>
<organism evidence="6">
    <name type="scientific">Opuntia streptacantha</name>
    <name type="common">Prickly pear cactus</name>
    <name type="synonym">Opuntia cardona</name>
    <dbReference type="NCBI Taxonomy" id="393608"/>
    <lineage>
        <taxon>Eukaryota</taxon>
        <taxon>Viridiplantae</taxon>
        <taxon>Streptophyta</taxon>
        <taxon>Embryophyta</taxon>
        <taxon>Tracheophyta</taxon>
        <taxon>Spermatophyta</taxon>
        <taxon>Magnoliopsida</taxon>
        <taxon>eudicotyledons</taxon>
        <taxon>Gunneridae</taxon>
        <taxon>Pentapetalae</taxon>
        <taxon>Caryophyllales</taxon>
        <taxon>Cactineae</taxon>
        <taxon>Cactaceae</taxon>
        <taxon>Opuntioideae</taxon>
        <taxon>Opuntia</taxon>
    </lineage>
</organism>
<feature type="domain" description="Myb-like" evidence="4">
    <location>
        <begin position="567"/>
        <end position="622"/>
    </location>
</feature>
<evidence type="ECO:0000256" key="3">
    <source>
        <dbReference type="ARBA" id="ARBA00023242"/>
    </source>
</evidence>
<comment type="subcellular location">
    <subcellularLocation>
        <location evidence="1">Nucleus</location>
    </subcellularLocation>
</comment>
<dbReference type="Gene3D" id="1.10.246.220">
    <property type="match status" value="1"/>
</dbReference>
<name>A0A7C8YDE7_OPUST</name>
<dbReference type="AlphaFoldDB" id="A0A7C8YDE7"/>
<keyword evidence="3" id="KW-0539">Nucleus</keyword>
<evidence type="ECO:0000259" key="5">
    <source>
        <dbReference type="PROSITE" id="PS51294"/>
    </source>
</evidence>
<protein>
    <submittedName>
        <fullName evidence="6">Uncharacterized protein</fullName>
    </submittedName>
</protein>